<gene>
    <name evidence="2" type="ORF">IM787_14575</name>
</gene>
<dbReference type="EMBL" id="JADDIV010000004">
    <property type="protein sequence ID" value="MBE7368783.1"/>
    <property type="molecule type" value="Genomic_DNA"/>
</dbReference>
<organism evidence="2 3">
    <name type="scientific">Ramlibacter pallidus</name>
    <dbReference type="NCBI Taxonomy" id="2780087"/>
    <lineage>
        <taxon>Bacteria</taxon>
        <taxon>Pseudomonadati</taxon>
        <taxon>Pseudomonadota</taxon>
        <taxon>Betaproteobacteria</taxon>
        <taxon>Burkholderiales</taxon>
        <taxon>Comamonadaceae</taxon>
        <taxon>Ramlibacter</taxon>
    </lineage>
</organism>
<evidence type="ECO:0000256" key="1">
    <source>
        <dbReference type="SAM" id="SignalP"/>
    </source>
</evidence>
<keyword evidence="3" id="KW-1185">Reference proteome</keyword>
<protein>
    <recommendedName>
        <fullName evidence="4">Right-handed parallel beta-helix repeat-containing protein</fullName>
    </recommendedName>
</protein>
<dbReference type="RefSeq" id="WP_193677408.1">
    <property type="nucleotide sequence ID" value="NZ_JADDIV010000004.1"/>
</dbReference>
<dbReference type="SMART" id="SM00710">
    <property type="entry name" value="PbH1"/>
    <property type="match status" value="3"/>
</dbReference>
<proteinExistence type="predicted"/>
<comment type="caution">
    <text evidence="2">The sequence shown here is derived from an EMBL/GenBank/DDBJ whole genome shotgun (WGS) entry which is preliminary data.</text>
</comment>
<dbReference type="InterPro" id="IPR012334">
    <property type="entry name" value="Pectin_lyas_fold"/>
</dbReference>
<accession>A0ABR9S5J7</accession>
<evidence type="ECO:0000313" key="2">
    <source>
        <dbReference type="EMBL" id="MBE7368783.1"/>
    </source>
</evidence>
<dbReference type="PROSITE" id="PS51257">
    <property type="entry name" value="PROKAR_LIPOPROTEIN"/>
    <property type="match status" value="1"/>
</dbReference>
<dbReference type="Proteomes" id="UP000806285">
    <property type="component" value="Unassembled WGS sequence"/>
</dbReference>
<feature type="chain" id="PRO_5045133040" description="Right-handed parallel beta-helix repeat-containing protein" evidence="1">
    <location>
        <begin position="18"/>
        <end position="684"/>
    </location>
</feature>
<dbReference type="Gene3D" id="2.160.20.10">
    <property type="entry name" value="Single-stranded right-handed beta-helix, Pectin lyase-like"/>
    <property type="match status" value="1"/>
</dbReference>
<name>A0ABR9S5J7_9BURK</name>
<keyword evidence="1" id="KW-0732">Signal</keyword>
<dbReference type="InterPro" id="IPR011050">
    <property type="entry name" value="Pectin_lyase_fold/virulence"/>
</dbReference>
<evidence type="ECO:0008006" key="4">
    <source>
        <dbReference type="Google" id="ProtNLM"/>
    </source>
</evidence>
<feature type="signal peptide" evidence="1">
    <location>
        <begin position="1"/>
        <end position="17"/>
    </location>
</feature>
<sequence>MRAAKILGVLFCVAAMAGCGGGGGGGSNVGGVGGGGGGGGAGTGGGGAFPFPDAPVPALADPLAGVVPAPFPPEARAPAAAACVHAGNGVEYNVGGPAGSPNRQEEITDIPWENLGPGDTVRVHWRAAPYAARIALFRSGTADQPVRVCGVRGGPDNARPFITGVDAKTRLGPAFGSGTPGALQEYGIVTISGRNFESRVEHVVVEGLRIGDTKDGPGRANVPDDDARFFDAAGNARQYVMAAACIRMRQAHHITLRDNEITNCGDGLFAGSVPDSDNHVIRDLLVEGNHIHDNAIIGDESRHQAYLQGIDITVQFNYFGPVRTRGNDVASGNQLKMRAAGLVVRYNYLRNGARALDLVEAEEHIPYIAPWQYQRLRSQYLACQTDGCLKLTSAQLAQYDARQRADWAKYQAAYVYGNLIHVMGNGQGTLLPSNLVHYGFDNSQHDRQPGTLWFFHNTVLWQTDRDKLRVARLFDYGSDFGDAGYYNYAPDLLNLDGGLHYITKTNDDTTCQQPGAGCKVWGPMLQRRVEHFGRMRGFHNALVRVPFTVGSPPSDFELTRNRWDQMELLGPTWLTQGWNVDSNGDTLGGGFGQRVLPAAHVYKGGNDTHHVTGLQHVRTGATVPLSLDTLAPTGGSALRGSAGPWPSALPEGLRPAFSISIDPAQPGRVITAPRAQWSTIGASQ</sequence>
<evidence type="ECO:0000313" key="3">
    <source>
        <dbReference type="Proteomes" id="UP000806285"/>
    </source>
</evidence>
<dbReference type="InterPro" id="IPR006626">
    <property type="entry name" value="PbH1"/>
</dbReference>
<dbReference type="SUPFAM" id="SSF51126">
    <property type="entry name" value="Pectin lyase-like"/>
    <property type="match status" value="1"/>
</dbReference>
<reference evidence="2 3" key="1">
    <citation type="submission" date="2020-10" db="EMBL/GenBank/DDBJ databases">
        <title>Ramlibacter sp. HM2 16S ribosomal RNA gene Genome sequencing and assembly.</title>
        <authorList>
            <person name="Kang M."/>
        </authorList>
    </citation>
    <scope>NUCLEOTIDE SEQUENCE [LARGE SCALE GENOMIC DNA]</scope>
    <source>
        <strain evidence="2 3">HM2</strain>
    </source>
</reference>